<sequence>MNLFVDKTLKILNKPIQPLILLRNEEITFWIQVVSKDYQEADENWVDINDLEIELTRDDKKMFENFLIYKNAFFACPTSILDHLTNYTIEWDYKNEKNNYLNQNIVSYFLEELHTSLLSEEPESCIIFWDLDVQKEDGSVRPYYVYANEKLVQSTYKANLKIKDEVWNPVLKEIYEIELPLSKEHWKNDNMQKMAKKLALYVGHFIKVAEFN</sequence>
<dbReference type="RefSeq" id="WP_169604892.1">
    <property type="nucleotide sequence ID" value="NZ_CP051481.1"/>
</dbReference>
<dbReference type="EMBL" id="CP051481">
    <property type="protein sequence ID" value="QJG66841.1"/>
    <property type="molecule type" value="Genomic_DNA"/>
</dbReference>
<keyword evidence="2" id="KW-1185">Reference proteome</keyword>
<gene>
    <name evidence="1" type="ORF">HGG69_00655</name>
</gene>
<evidence type="ECO:0000313" key="1">
    <source>
        <dbReference type="EMBL" id="QJG66841.1"/>
    </source>
</evidence>
<dbReference type="AlphaFoldDB" id="A0A858U492"/>
<evidence type="ECO:0000313" key="2">
    <source>
        <dbReference type="Proteomes" id="UP000501060"/>
    </source>
</evidence>
<dbReference type="KEGG" id="mphe:HGG69_00655"/>
<name>A0A858U492_9MOLU</name>
<reference evidence="1 2" key="1">
    <citation type="submission" date="2020-04" db="EMBL/GenBank/DDBJ databases">
        <title>Novel Mycoplasma species detected in Phocoena phocoena (harbor porpoise) from the USA.</title>
        <authorList>
            <person name="Volokhov D.V."/>
        </authorList>
    </citation>
    <scope>NUCLEOTIDE SEQUENCE [LARGE SCALE GENOMIC DNA]</scope>
    <source>
        <strain evidence="1 2">Phocoena C-264-GEN</strain>
    </source>
</reference>
<organism evidence="1 2">
    <name type="scientific">Mycoplasma phocoenae</name>
    <dbReference type="NCBI Taxonomy" id="754517"/>
    <lineage>
        <taxon>Bacteria</taxon>
        <taxon>Bacillati</taxon>
        <taxon>Mycoplasmatota</taxon>
        <taxon>Mollicutes</taxon>
        <taxon>Mycoplasmataceae</taxon>
        <taxon>Mycoplasma</taxon>
    </lineage>
</organism>
<protein>
    <submittedName>
        <fullName evidence="1">Uncharacterized protein</fullName>
    </submittedName>
</protein>
<proteinExistence type="predicted"/>
<accession>A0A858U492</accession>
<dbReference type="Proteomes" id="UP000501060">
    <property type="component" value="Chromosome"/>
</dbReference>